<feature type="domain" description="AbiEi antitoxin N-terminal" evidence="2">
    <location>
        <begin position="41"/>
        <end position="84"/>
    </location>
</feature>
<sequence length="326" mass="35970">MLRRSDPARLRNRKFSAPGVETRTWNLGATRHVRYRMTTLAHHLSTHDGVITLAQARALGLSRHSVQRRLSAGTWVREAVGTFRAVDHPRTSRVRVRIAVASVGKSAVLVGSSAAWWHGITSAFPSKITVATQVKGRHAGASAGVLVTHRRLHEPDVVVVDGLRVASVATALLDIAADGDTSTVDNALLTRRVTITELDDALSRYPRRRGAPEARRLFDALRSGARSEAERTATALFDAHGITGWTANTEVLGYLLDFVFREARLVVEIDGFAFHRDAKTFQRDRTKRNALLADGWRVLNFTWDDITRRPDATAHQILDALEVSAA</sequence>
<dbReference type="STRING" id="1108044.GOOTI_131_00140"/>
<dbReference type="Pfam" id="PF04480">
    <property type="entry name" value="DUF559"/>
    <property type="match status" value="1"/>
</dbReference>
<evidence type="ECO:0000259" key="1">
    <source>
        <dbReference type="Pfam" id="PF04480"/>
    </source>
</evidence>
<dbReference type="InterPro" id="IPR025159">
    <property type="entry name" value="AbiEi_N"/>
</dbReference>
<dbReference type="EMBL" id="BAFB01000131">
    <property type="protein sequence ID" value="GAB34982.1"/>
    <property type="molecule type" value="Genomic_DNA"/>
</dbReference>
<keyword evidence="4" id="KW-1185">Reference proteome</keyword>
<dbReference type="Proteomes" id="UP000005038">
    <property type="component" value="Unassembled WGS sequence"/>
</dbReference>
<organism evidence="3 4">
    <name type="scientific">Gordonia otitidis (strain DSM 44809 / CCUG 52243 / JCM 12355 / NBRC 100426 / IFM 10032)</name>
    <dbReference type="NCBI Taxonomy" id="1108044"/>
    <lineage>
        <taxon>Bacteria</taxon>
        <taxon>Bacillati</taxon>
        <taxon>Actinomycetota</taxon>
        <taxon>Actinomycetes</taxon>
        <taxon>Mycobacteriales</taxon>
        <taxon>Gordoniaceae</taxon>
        <taxon>Gordonia</taxon>
    </lineage>
</organism>
<dbReference type="InterPro" id="IPR011335">
    <property type="entry name" value="Restrct_endonuc-II-like"/>
</dbReference>
<evidence type="ECO:0000313" key="4">
    <source>
        <dbReference type="Proteomes" id="UP000005038"/>
    </source>
</evidence>
<protein>
    <submittedName>
        <fullName evidence="3">Uncharacterized protein</fullName>
    </submittedName>
</protein>
<comment type="caution">
    <text evidence="3">The sequence shown here is derived from an EMBL/GenBank/DDBJ whole genome shotgun (WGS) entry which is preliminary data.</text>
</comment>
<name>H5TNC4_GORO1</name>
<dbReference type="AlphaFoldDB" id="H5TNC4"/>
<accession>H5TNC4</accession>
<dbReference type="Pfam" id="PF13338">
    <property type="entry name" value="AbiEi_4"/>
    <property type="match status" value="1"/>
</dbReference>
<evidence type="ECO:0000313" key="3">
    <source>
        <dbReference type="EMBL" id="GAB34982.1"/>
    </source>
</evidence>
<dbReference type="SUPFAM" id="SSF52980">
    <property type="entry name" value="Restriction endonuclease-like"/>
    <property type="match status" value="1"/>
</dbReference>
<dbReference type="Gene3D" id="3.40.960.10">
    <property type="entry name" value="VSR Endonuclease"/>
    <property type="match status" value="1"/>
</dbReference>
<gene>
    <name evidence="3" type="ORF">GOOTI_131_00140</name>
</gene>
<proteinExistence type="predicted"/>
<dbReference type="InterPro" id="IPR007569">
    <property type="entry name" value="DUF559"/>
</dbReference>
<reference evidence="3" key="1">
    <citation type="submission" date="2012-02" db="EMBL/GenBank/DDBJ databases">
        <title>Whole genome shotgun sequence of Gordonia otitidis NBRC 100426.</title>
        <authorList>
            <person name="Yoshida I."/>
            <person name="Hosoyama A."/>
            <person name="Tsuchikane K."/>
            <person name="Katsumata H."/>
            <person name="Yamazaki S."/>
            <person name="Fujita N."/>
        </authorList>
    </citation>
    <scope>NUCLEOTIDE SEQUENCE [LARGE SCALE GENOMIC DNA]</scope>
    <source>
        <strain evidence="3">NBRC 100426</strain>
    </source>
</reference>
<evidence type="ECO:0000259" key="2">
    <source>
        <dbReference type="Pfam" id="PF13338"/>
    </source>
</evidence>
<feature type="domain" description="DUF559" evidence="1">
    <location>
        <begin position="248"/>
        <end position="321"/>
    </location>
</feature>